<dbReference type="InterPro" id="IPR040442">
    <property type="entry name" value="Pyrv_kinase-like_dom_sf"/>
</dbReference>
<evidence type="ECO:0000259" key="20">
    <source>
        <dbReference type="Pfam" id="PF05524"/>
    </source>
</evidence>
<comment type="catalytic activity">
    <reaction evidence="1">
        <text>L-histidyl-[protein] + phosphoenolpyruvate = N(pros)-phospho-L-histidyl-[protein] + pyruvate</text>
        <dbReference type="Rhea" id="RHEA:23880"/>
        <dbReference type="Rhea" id="RHEA-COMP:9745"/>
        <dbReference type="Rhea" id="RHEA-COMP:9746"/>
        <dbReference type="ChEBI" id="CHEBI:15361"/>
        <dbReference type="ChEBI" id="CHEBI:29979"/>
        <dbReference type="ChEBI" id="CHEBI:58702"/>
        <dbReference type="ChEBI" id="CHEBI:64837"/>
        <dbReference type="EC" id="2.7.3.9"/>
    </reaction>
</comment>
<reference evidence="21" key="1">
    <citation type="journal article" date="2015" name="Nature">
        <title>Complex archaea that bridge the gap between prokaryotes and eukaryotes.</title>
        <authorList>
            <person name="Spang A."/>
            <person name="Saw J.H."/>
            <person name="Jorgensen S.L."/>
            <person name="Zaremba-Niedzwiedzka K."/>
            <person name="Martijn J."/>
            <person name="Lind A.E."/>
            <person name="van Eijk R."/>
            <person name="Schleper C."/>
            <person name="Guy L."/>
            <person name="Ettema T.J."/>
        </authorList>
    </citation>
    <scope>NUCLEOTIDE SEQUENCE</scope>
</reference>
<dbReference type="GO" id="GO:0016301">
    <property type="term" value="F:kinase activity"/>
    <property type="evidence" value="ECO:0007669"/>
    <property type="project" value="UniProtKB-KW"/>
</dbReference>
<dbReference type="EC" id="2.7.3.9" evidence="6"/>
<evidence type="ECO:0000256" key="8">
    <source>
        <dbReference type="ARBA" id="ARBA00022448"/>
    </source>
</evidence>
<gene>
    <name evidence="21" type="ORF">LCGC14_0634900</name>
</gene>
<feature type="coiled-coil region" evidence="17">
    <location>
        <begin position="44"/>
        <end position="71"/>
    </location>
</feature>
<sequence length="587" mass="66477">MDYFRLRGIGVSPGIAVGEVLLTERVIFTGRKESISPRKVEEELKRLKKAIKRTRGQLTQIKEQIKEKMGEEYSFIFEAHLLILEGKSLHANFERIIKEENCRAEWALSRVHDKYDKIFESLNDEYFKQRKSDITDVLARVYRNLESVGRKREDEGREKILVSHELLPSEAAVKLSKGNVLAVAIDMGGQTSHTAILARSLDVPAVVGLHNISKKVKNGDTLIVDGTDGEVLVNPPLAIRKEFLSKKQKYNDYRKELKKTAKLSSLTLDNVSFSPLANIELPEEVNLALSLGAEGIGLFRSEFIYFQSTSLPSEEDHFSIYSRIAKEAYPHPVYIRTVDVGGEKNLPQLKLEKEPNPALGLRAIRFSLRDKDLFKIQLRAILRASIQKNVKILFPMITEIEEVGEVKLLLQEVKDELKTKRIKFDEKIPIGVMIEVPAAAAITDLLVKEVDYLSIGTNDLIQYYLAVDRSNEFVSYLYKPLHPSVLRLLKFIIEAAHKGGKEITVCGEMAADPLCAIALLGLGLKKFSMNPIFIPRIKKALRSLEYKTVKRVIQKAMTLRTAQEIEECIIENILAKHPKAFLMGQMI</sequence>
<comment type="similarity">
    <text evidence="5">Belongs to the PEP-utilizing enzyme family.</text>
</comment>
<dbReference type="GO" id="GO:0008965">
    <property type="term" value="F:phosphoenolpyruvate-protein phosphotransferase activity"/>
    <property type="evidence" value="ECO:0007669"/>
    <property type="project" value="UniProtKB-EC"/>
</dbReference>
<keyword evidence="13" id="KW-0479">Metal-binding</keyword>
<evidence type="ECO:0000256" key="4">
    <source>
        <dbReference type="ARBA" id="ARBA00004496"/>
    </source>
</evidence>
<feature type="domain" description="PEP-utilising enzyme C-terminal" evidence="19">
    <location>
        <begin position="255"/>
        <end position="545"/>
    </location>
</feature>
<dbReference type="Pfam" id="PF02896">
    <property type="entry name" value="PEP-utilizers_C"/>
    <property type="match status" value="1"/>
</dbReference>
<comment type="caution">
    <text evidence="21">The sequence shown here is derived from an EMBL/GenBank/DDBJ whole genome shotgun (WGS) entry which is preliminary data.</text>
</comment>
<dbReference type="InterPro" id="IPR008731">
    <property type="entry name" value="PTS_EIN"/>
</dbReference>
<dbReference type="AlphaFoldDB" id="A0A0F9RK69"/>
<dbReference type="PANTHER" id="PTHR46244:SF3">
    <property type="entry name" value="PHOSPHOENOLPYRUVATE-PROTEIN PHOSPHOTRANSFERASE"/>
    <property type="match status" value="1"/>
</dbReference>
<keyword evidence="10" id="KW-0762">Sugar transport</keyword>
<evidence type="ECO:0000256" key="1">
    <source>
        <dbReference type="ARBA" id="ARBA00000683"/>
    </source>
</evidence>
<keyword evidence="17" id="KW-0175">Coiled coil</keyword>
<keyword evidence="8" id="KW-0813">Transport</keyword>
<evidence type="ECO:0000256" key="13">
    <source>
        <dbReference type="ARBA" id="ARBA00022723"/>
    </source>
</evidence>
<accession>A0A0F9RK69</accession>
<evidence type="ECO:0000256" key="9">
    <source>
        <dbReference type="ARBA" id="ARBA00022490"/>
    </source>
</evidence>
<dbReference type="InterPro" id="IPR006318">
    <property type="entry name" value="PTS_EI-like"/>
</dbReference>
<dbReference type="InterPro" id="IPR000121">
    <property type="entry name" value="PEP_util_C"/>
</dbReference>
<dbReference type="InterPro" id="IPR036637">
    <property type="entry name" value="Phosphohistidine_dom_sf"/>
</dbReference>
<comment type="subcellular location">
    <subcellularLocation>
        <location evidence="4">Cytoplasm</location>
    </subcellularLocation>
</comment>
<dbReference type="PIRSF" id="PIRSF000732">
    <property type="entry name" value="PTS_enzyme_I"/>
    <property type="match status" value="1"/>
</dbReference>
<dbReference type="PRINTS" id="PR01736">
    <property type="entry name" value="PHPHTRNFRASE"/>
</dbReference>
<dbReference type="NCBIfam" id="TIGR01417">
    <property type="entry name" value="PTS_I_fam"/>
    <property type="match status" value="1"/>
</dbReference>
<evidence type="ECO:0000259" key="19">
    <source>
        <dbReference type="Pfam" id="PF02896"/>
    </source>
</evidence>
<evidence type="ECO:0000256" key="16">
    <source>
        <dbReference type="ARBA" id="ARBA00033235"/>
    </source>
</evidence>
<dbReference type="SUPFAM" id="SSF51621">
    <property type="entry name" value="Phosphoenolpyruvate/pyruvate domain"/>
    <property type="match status" value="1"/>
</dbReference>
<dbReference type="PROSITE" id="PS00370">
    <property type="entry name" value="PEP_ENZYMES_PHOS_SITE"/>
    <property type="match status" value="1"/>
</dbReference>
<dbReference type="InterPro" id="IPR018274">
    <property type="entry name" value="PEP_util_AS"/>
</dbReference>
<dbReference type="SUPFAM" id="SSF47831">
    <property type="entry name" value="Enzyme I of the PEP:sugar phosphotransferase system HPr-binding (sub)domain"/>
    <property type="match status" value="1"/>
</dbReference>
<keyword evidence="11" id="KW-0808">Transferase</keyword>
<comment type="function">
    <text evidence="3">General (non sugar-specific) component of the phosphoenolpyruvate-dependent sugar phosphotransferase system (sugar PTS). This major carbohydrate active-transport system catalyzes the phosphorylation of incoming sugar substrates concomitantly with their translocation across the cell membrane. Enzyme I transfers the phosphoryl group from phosphoenolpyruvate (PEP) to the phosphoryl carrier protein (HPr).</text>
</comment>
<dbReference type="EMBL" id="LAZR01001126">
    <property type="protein sequence ID" value="KKN50227.1"/>
    <property type="molecule type" value="Genomic_DNA"/>
</dbReference>
<feature type="domain" description="PEP-utilising enzyme mobile" evidence="18">
    <location>
        <begin position="158"/>
        <end position="229"/>
    </location>
</feature>
<evidence type="ECO:0000259" key="18">
    <source>
        <dbReference type="Pfam" id="PF00391"/>
    </source>
</evidence>
<dbReference type="InterPro" id="IPR015813">
    <property type="entry name" value="Pyrv/PenolPyrv_kinase-like_dom"/>
</dbReference>
<dbReference type="Pfam" id="PF00391">
    <property type="entry name" value="PEP-utilizers"/>
    <property type="match status" value="1"/>
</dbReference>
<evidence type="ECO:0000256" key="14">
    <source>
        <dbReference type="ARBA" id="ARBA00022777"/>
    </source>
</evidence>
<name>A0A0F9RK69_9ZZZZ</name>
<evidence type="ECO:0000256" key="15">
    <source>
        <dbReference type="ARBA" id="ARBA00022842"/>
    </source>
</evidence>
<dbReference type="InterPro" id="IPR024692">
    <property type="entry name" value="PTS_EI"/>
</dbReference>
<keyword evidence="14" id="KW-0418">Kinase</keyword>
<dbReference type="Gene3D" id="3.20.20.60">
    <property type="entry name" value="Phosphoenolpyruvate-binding domains"/>
    <property type="match status" value="1"/>
</dbReference>
<dbReference type="Gene3D" id="3.50.30.10">
    <property type="entry name" value="Phosphohistidine domain"/>
    <property type="match status" value="1"/>
</dbReference>
<keyword evidence="9" id="KW-0963">Cytoplasm</keyword>
<protein>
    <recommendedName>
        <fullName evidence="7">Phosphoenolpyruvate-protein phosphotransferase</fullName>
        <ecNumber evidence="6">2.7.3.9</ecNumber>
    </recommendedName>
    <alternativeName>
        <fullName evidence="16">Phosphotransferase system, enzyme I</fullName>
    </alternativeName>
</protein>
<evidence type="ECO:0000256" key="2">
    <source>
        <dbReference type="ARBA" id="ARBA00001946"/>
    </source>
</evidence>
<dbReference type="Gene3D" id="1.10.274.10">
    <property type="entry name" value="PtsI, HPr-binding domain"/>
    <property type="match status" value="1"/>
</dbReference>
<dbReference type="SUPFAM" id="SSF52009">
    <property type="entry name" value="Phosphohistidine domain"/>
    <property type="match status" value="1"/>
</dbReference>
<comment type="cofactor">
    <cofactor evidence="2">
        <name>Mg(2+)</name>
        <dbReference type="ChEBI" id="CHEBI:18420"/>
    </cofactor>
</comment>
<proteinExistence type="inferred from homology"/>
<dbReference type="GO" id="GO:0009401">
    <property type="term" value="P:phosphoenolpyruvate-dependent sugar phosphotransferase system"/>
    <property type="evidence" value="ECO:0007669"/>
    <property type="project" value="UniProtKB-KW"/>
</dbReference>
<evidence type="ECO:0000256" key="3">
    <source>
        <dbReference type="ARBA" id="ARBA00002728"/>
    </source>
</evidence>
<dbReference type="PANTHER" id="PTHR46244">
    <property type="entry name" value="PHOSPHOENOLPYRUVATE-PROTEIN PHOSPHOTRANSFERASE"/>
    <property type="match status" value="1"/>
</dbReference>
<dbReference type="GO" id="GO:0005737">
    <property type="term" value="C:cytoplasm"/>
    <property type="evidence" value="ECO:0007669"/>
    <property type="project" value="UniProtKB-SubCell"/>
</dbReference>
<dbReference type="Pfam" id="PF05524">
    <property type="entry name" value="PEP-utilisers_N"/>
    <property type="match status" value="1"/>
</dbReference>
<organism evidence="21">
    <name type="scientific">marine sediment metagenome</name>
    <dbReference type="NCBI Taxonomy" id="412755"/>
    <lineage>
        <taxon>unclassified sequences</taxon>
        <taxon>metagenomes</taxon>
        <taxon>ecological metagenomes</taxon>
    </lineage>
</organism>
<evidence type="ECO:0000256" key="5">
    <source>
        <dbReference type="ARBA" id="ARBA00007837"/>
    </source>
</evidence>
<evidence type="ECO:0000256" key="7">
    <source>
        <dbReference type="ARBA" id="ARBA00016544"/>
    </source>
</evidence>
<evidence type="ECO:0000256" key="12">
    <source>
        <dbReference type="ARBA" id="ARBA00022683"/>
    </source>
</evidence>
<dbReference type="InterPro" id="IPR036618">
    <property type="entry name" value="PtsI_HPr-bd_sf"/>
</dbReference>
<evidence type="ECO:0000256" key="6">
    <source>
        <dbReference type="ARBA" id="ARBA00012232"/>
    </source>
</evidence>
<evidence type="ECO:0000256" key="10">
    <source>
        <dbReference type="ARBA" id="ARBA00022597"/>
    </source>
</evidence>
<evidence type="ECO:0000256" key="17">
    <source>
        <dbReference type="SAM" id="Coils"/>
    </source>
</evidence>
<dbReference type="GO" id="GO:0046872">
    <property type="term" value="F:metal ion binding"/>
    <property type="evidence" value="ECO:0007669"/>
    <property type="project" value="UniProtKB-KW"/>
</dbReference>
<feature type="domain" description="Phosphotransferase system enzyme I N-terminal" evidence="20">
    <location>
        <begin position="7"/>
        <end position="130"/>
    </location>
</feature>
<keyword evidence="12" id="KW-0598">Phosphotransferase system</keyword>
<dbReference type="InterPro" id="IPR008279">
    <property type="entry name" value="PEP-util_enz_mobile_dom"/>
</dbReference>
<dbReference type="InterPro" id="IPR050499">
    <property type="entry name" value="PEP-utilizing_PTS_enzyme"/>
</dbReference>
<evidence type="ECO:0000313" key="21">
    <source>
        <dbReference type="EMBL" id="KKN50227.1"/>
    </source>
</evidence>
<evidence type="ECO:0000256" key="11">
    <source>
        <dbReference type="ARBA" id="ARBA00022679"/>
    </source>
</evidence>
<keyword evidence="15" id="KW-0460">Magnesium</keyword>